<protein>
    <recommendedName>
        <fullName evidence="4">Ryanodine receptor Ryr domain-containing protein</fullName>
    </recommendedName>
</protein>
<feature type="transmembrane region" description="Helical" evidence="1">
    <location>
        <begin position="93"/>
        <end position="111"/>
    </location>
</feature>
<sequence>MNKFKHIFHYLQALTISAFVSSCHDTTGYNPVSLHGTADVAETGRVKELLQDSLWVACAFVAGAFLIAVGMHLIESDKWNKFWKWIESRLTSIFIFVWIAGFCVYSVGMFIEYGDQGDYDKLFSVAWMSVIHAFGMFILESDISAVHDVFHNSLYYMTWFSVVHFAAALVSMLFVIKHFGYNIVAGVHLWLTAHLPGKKDNLYIFWGINRSSYFLAKDIKRSAPESYRILFVKTADDEDSTVNRTGLDRLFSFLSTKNKELKEFKNLRCLSTNAFSRLSKCELTDDEKTSGEISILSYKLGLKSVVRLLGKTNKHVHIMMLGDDEESNIKAATNLSLDKDLNEYANDHDVTIHCHARYDSVNRVLENTRYSGKFEIHIVDSAHMAVETLKGNEEPLCLPVDFMDVEKDATVSSPFHSMVIGMGQCGRDAVRFLYEYGSFVQHSQTRTDAACLSGFRCDVFDKAMNTIAPAFRNISKGADVSGINNRLGSDSWHKINLYNADYNDRLFIDFVEENISHENYIVISTKNDEDGITLAVRLLKSAIIKGTDMERFRIFVRSYNEEILHYMERIAKHYNESVVKSLGLKENLHPIYIFGKMKDLYTWHNIIDDSICKESYRYYNNYEGFNEAESDLGTKWKERRRNKLGTGLPYGFGNINEIRRMEHQDMENALHRHTKMRLIRKALRNNAETLQDFANTVIQHERHADNTYGISVEWQRIMDTVAQTEHLRWNASHEMLGYTYNKDVKKDQRDIKMQHSCLTSWNNLCASTQGHDYKVVETSLSMWQKEQNYREKN</sequence>
<keyword evidence="1" id="KW-1133">Transmembrane helix</keyword>
<dbReference type="Gene3D" id="6.20.350.10">
    <property type="match status" value="1"/>
</dbReference>
<accession>A0ABX2ALA8</accession>
<reference evidence="2 3" key="1">
    <citation type="submission" date="2020-05" db="EMBL/GenBank/DDBJ databases">
        <title>Distinct polysaccharide utilization as determinants for interspecies competition between intestinal Prevotella spp.</title>
        <authorList>
            <person name="Galvez E.J.C."/>
            <person name="Iljazovic A."/>
            <person name="Strowig T."/>
        </authorList>
    </citation>
    <scope>NUCLEOTIDE SEQUENCE [LARGE SCALE GENOMIC DNA]</scope>
    <source>
        <strain evidence="2 3">PMUR</strain>
    </source>
</reference>
<comment type="caution">
    <text evidence="2">The sequence shown here is derived from an EMBL/GenBank/DDBJ whole genome shotgun (WGS) entry which is preliminary data.</text>
</comment>
<evidence type="ECO:0000313" key="3">
    <source>
        <dbReference type="Proteomes" id="UP000714420"/>
    </source>
</evidence>
<evidence type="ECO:0008006" key="4">
    <source>
        <dbReference type="Google" id="ProtNLM"/>
    </source>
</evidence>
<keyword evidence="1" id="KW-0472">Membrane</keyword>
<keyword evidence="3" id="KW-1185">Reference proteome</keyword>
<dbReference type="Proteomes" id="UP000714420">
    <property type="component" value="Unassembled WGS sequence"/>
</dbReference>
<feature type="transmembrane region" description="Helical" evidence="1">
    <location>
        <begin position="54"/>
        <end position="73"/>
    </location>
</feature>
<organism evidence="2 3">
    <name type="scientific">Xylanibacter muris</name>
    <dbReference type="NCBI Taxonomy" id="2736290"/>
    <lineage>
        <taxon>Bacteria</taxon>
        <taxon>Pseudomonadati</taxon>
        <taxon>Bacteroidota</taxon>
        <taxon>Bacteroidia</taxon>
        <taxon>Bacteroidales</taxon>
        <taxon>Prevotellaceae</taxon>
        <taxon>Xylanibacter</taxon>
    </lineage>
</organism>
<evidence type="ECO:0000313" key="2">
    <source>
        <dbReference type="EMBL" id="NPD91382.1"/>
    </source>
</evidence>
<gene>
    <name evidence="2" type="ORF">HPS56_03285</name>
</gene>
<name>A0ABX2ALA8_9BACT</name>
<keyword evidence="1" id="KW-0812">Transmembrane</keyword>
<dbReference type="PROSITE" id="PS51257">
    <property type="entry name" value="PROKAR_LIPOPROTEIN"/>
    <property type="match status" value="1"/>
</dbReference>
<proteinExistence type="predicted"/>
<feature type="transmembrane region" description="Helical" evidence="1">
    <location>
        <begin position="123"/>
        <end position="141"/>
    </location>
</feature>
<evidence type="ECO:0000256" key="1">
    <source>
        <dbReference type="SAM" id="Phobius"/>
    </source>
</evidence>
<dbReference type="EMBL" id="JABKKF010000002">
    <property type="protein sequence ID" value="NPD91382.1"/>
    <property type="molecule type" value="Genomic_DNA"/>
</dbReference>
<feature type="transmembrane region" description="Helical" evidence="1">
    <location>
        <begin position="153"/>
        <end position="176"/>
    </location>
</feature>
<dbReference type="RefSeq" id="WP_172273775.1">
    <property type="nucleotide sequence ID" value="NZ_CASGMU010000002.1"/>
</dbReference>